<evidence type="ECO:0000313" key="5">
    <source>
        <dbReference type="EMBL" id="CAK7217671.1"/>
    </source>
</evidence>
<keyword evidence="6" id="KW-1185">Reference proteome</keyword>
<dbReference type="InterPro" id="IPR056337">
    <property type="entry name" value="LHD_YVC1"/>
</dbReference>
<sequence>MSRRSTGGWSRLLGWDRHPAHQHHDQWWEETRRRLLPAYVEDTIESAIPPEEVTKIAVRLRYLIEECIPCDMEEDVVTRSHSTVITRKVVKAAKEAGGEDYMDCVRWFKHQANVELWDATMHLVRATACEVIAKSIIESEENTEYLMHSILLKRYSILIDNEPTLPSNVIEKAVDLHALRVIGSSGYQKCISYLWKGWLIQDENDPARFVDYKDRDNTSFISHLDPDRMRAPMYQNAAQVLFSILYLVLYTIAINTINRNGDLDAVEIVLYIFTCGFIFDEVAKVWKAGYYILGFWDAFNGVLYSLLIVSLVMRFIAFSKAPSDDPNIKGQREQFNELSYNFLAVSAPMFWVRLLLYLDSFRFFGAMLVVLKVMMKESVIFFALLIVIIIGFLQAFIGLDIAEDLVLSDVTFIVQAMANAVMQSPDFEGFEQFGHPFGIILYYCFTFIVMVVLLNILIALYNSAYEDIYDNADDEYLALFAHKTMQFVRAPDENVFIPPLNLIEVFFLALPLEWWMNKRTYERLNDIVMAILYSPLLLIAAYFETRTAYEILGNRRRGDEDDDTVEEWEQLQVNGNGIDFEQDGWKKTVEQVKPNVEDELAVVEVRQLRSEVAELKQLLEALVKSGGTSGPGTSAKDSLAKGASEQGASAQGSSAQDSSTQDASAQGSSAGEASYAEMAAK</sequence>
<keyword evidence="2" id="KW-1133">Transmembrane helix</keyword>
<dbReference type="Pfam" id="PF23317">
    <property type="entry name" value="YVC1_C"/>
    <property type="match status" value="1"/>
</dbReference>
<accession>A0ABP0BEQ7</accession>
<protein>
    <submittedName>
        <fullName evidence="5">Calcium channel yvc1</fullName>
    </submittedName>
</protein>
<feature type="transmembrane region" description="Helical" evidence="2">
    <location>
        <begin position="495"/>
        <end position="515"/>
    </location>
</feature>
<dbReference type="PANTHER" id="PTHR35859:SF1">
    <property type="entry name" value="NONSELECTIVE CATION CHANNEL PROTEIN"/>
    <property type="match status" value="1"/>
</dbReference>
<feature type="transmembrane region" description="Helical" evidence="2">
    <location>
        <begin position="527"/>
        <end position="543"/>
    </location>
</feature>
<keyword evidence="2" id="KW-0812">Transmembrane</keyword>
<feature type="transmembrane region" description="Helical" evidence="2">
    <location>
        <begin position="298"/>
        <end position="318"/>
    </location>
</feature>
<feature type="transmembrane region" description="Helical" evidence="2">
    <location>
        <begin position="268"/>
        <end position="286"/>
    </location>
</feature>
<organism evidence="5 6">
    <name type="scientific">Sporothrix bragantina</name>
    <dbReference type="NCBI Taxonomy" id="671064"/>
    <lineage>
        <taxon>Eukaryota</taxon>
        <taxon>Fungi</taxon>
        <taxon>Dikarya</taxon>
        <taxon>Ascomycota</taxon>
        <taxon>Pezizomycotina</taxon>
        <taxon>Sordariomycetes</taxon>
        <taxon>Sordariomycetidae</taxon>
        <taxon>Ophiostomatales</taxon>
        <taxon>Ophiostomataceae</taxon>
        <taxon>Sporothrix</taxon>
    </lineage>
</organism>
<evidence type="ECO:0000259" key="3">
    <source>
        <dbReference type="Pfam" id="PF23190"/>
    </source>
</evidence>
<feature type="transmembrane region" description="Helical" evidence="2">
    <location>
        <begin position="237"/>
        <end position="256"/>
    </location>
</feature>
<feature type="domain" description="YVC1 N-terminal linker helical" evidence="3">
    <location>
        <begin position="53"/>
        <end position="224"/>
    </location>
</feature>
<gene>
    <name evidence="5" type="primary">YVC1</name>
    <name evidence="5" type="ORF">SBRCBS47491_003241</name>
</gene>
<feature type="domain" description="Calcium channel YVC1-like C-terminal transmembrane" evidence="4">
    <location>
        <begin position="254"/>
        <end position="543"/>
    </location>
</feature>
<evidence type="ECO:0000313" key="6">
    <source>
        <dbReference type="Proteomes" id="UP001642406"/>
    </source>
</evidence>
<evidence type="ECO:0000256" key="1">
    <source>
        <dbReference type="SAM" id="MobiDB-lite"/>
    </source>
</evidence>
<feature type="transmembrane region" description="Helical" evidence="2">
    <location>
        <begin position="434"/>
        <end position="461"/>
    </location>
</feature>
<dbReference type="EMBL" id="CAWUHC010000021">
    <property type="protein sequence ID" value="CAK7217671.1"/>
    <property type="molecule type" value="Genomic_DNA"/>
</dbReference>
<name>A0ABP0BEQ7_9PEZI</name>
<proteinExistence type="predicted"/>
<reference evidence="5 6" key="1">
    <citation type="submission" date="2024-01" db="EMBL/GenBank/DDBJ databases">
        <authorList>
            <person name="Allen C."/>
            <person name="Tagirdzhanova G."/>
        </authorList>
    </citation>
    <scope>NUCLEOTIDE SEQUENCE [LARGE SCALE GENOMIC DNA]</scope>
</reference>
<evidence type="ECO:0000259" key="4">
    <source>
        <dbReference type="Pfam" id="PF23317"/>
    </source>
</evidence>
<feature type="compositionally biased region" description="Low complexity" evidence="1">
    <location>
        <begin position="640"/>
        <end position="681"/>
    </location>
</feature>
<dbReference type="InterPro" id="IPR052971">
    <property type="entry name" value="TRP_calcium_channel"/>
</dbReference>
<dbReference type="PANTHER" id="PTHR35859">
    <property type="entry name" value="NONSELECTIVE CATION CHANNEL PROTEIN"/>
    <property type="match status" value="1"/>
</dbReference>
<dbReference type="Pfam" id="PF23190">
    <property type="entry name" value="LHD_TRPY1"/>
    <property type="match status" value="1"/>
</dbReference>
<evidence type="ECO:0000256" key="2">
    <source>
        <dbReference type="SAM" id="Phobius"/>
    </source>
</evidence>
<dbReference type="Proteomes" id="UP001642406">
    <property type="component" value="Unassembled WGS sequence"/>
</dbReference>
<feature type="region of interest" description="Disordered" evidence="1">
    <location>
        <begin position="624"/>
        <end position="681"/>
    </location>
</feature>
<comment type="caution">
    <text evidence="5">The sequence shown here is derived from an EMBL/GenBank/DDBJ whole genome shotgun (WGS) entry which is preliminary data.</text>
</comment>
<keyword evidence="2" id="KW-0472">Membrane</keyword>
<dbReference type="InterPro" id="IPR056336">
    <property type="entry name" value="YVC1_C"/>
</dbReference>
<feature type="transmembrane region" description="Helical" evidence="2">
    <location>
        <begin position="379"/>
        <end position="399"/>
    </location>
</feature>